<gene>
    <name evidence="17" type="primary">iorA</name>
    <name evidence="17" type="ORF">ENL70_05095</name>
</gene>
<keyword evidence="17" id="KW-0670">Pyruvate</keyword>
<evidence type="ECO:0000256" key="12">
    <source>
        <dbReference type="ARBA" id="ARBA00030514"/>
    </source>
</evidence>
<comment type="function">
    <text evidence="1 14">Catalyzes the ferredoxin-dependent oxidative decarboxylation of arylpyruvates.</text>
</comment>
<dbReference type="AlphaFoldDB" id="A0A7C5P8I1"/>
<evidence type="ECO:0000256" key="14">
    <source>
        <dbReference type="PIRNR" id="PIRNR006439"/>
    </source>
</evidence>
<dbReference type="GO" id="GO:0046872">
    <property type="term" value="F:metal ion binding"/>
    <property type="evidence" value="ECO:0007669"/>
    <property type="project" value="UniProtKB-UniRule"/>
</dbReference>
<dbReference type="GO" id="GO:0030976">
    <property type="term" value="F:thiamine pyrophosphate binding"/>
    <property type="evidence" value="ECO:0007669"/>
    <property type="project" value="InterPro"/>
</dbReference>
<keyword evidence="8 14" id="KW-0249">Electron transport</keyword>
<keyword evidence="11 14" id="KW-0411">Iron-sulfur</keyword>
<evidence type="ECO:0000256" key="13">
    <source>
        <dbReference type="ARBA" id="ARBA00048332"/>
    </source>
</evidence>
<feature type="binding site" evidence="15">
    <location>
        <position position="535"/>
    </location>
    <ligand>
        <name>[4Fe-4S] cluster</name>
        <dbReference type="ChEBI" id="CHEBI:49883"/>
        <label>1</label>
    </ligand>
</feature>
<feature type="binding site" evidence="15">
    <location>
        <position position="568"/>
    </location>
    <ligand>
        <name>[4Fe-4S] cluster</name>
        <dbReference type="ChEBI" id="CHEBI:49883"/>
        <label>2</label>
    </ligand>
</feature>
<dbReference type="SUPFAM" id="SSF52518">
    <property type="entry name" value="Thiamin diphosphate-binding fold (THDP-binding)"/>
    <property type="match status" value="2"/>
</dbReference>
<keyword evidence="9 14" id="KW-0560">Oxidoreductase</keyword>
<dbReference type="NCBIfam" id="TIGR03336">
    <property type="entry name" value="IOR_alpha"/>
    <property type="match status" value="1"/>
</dbReference>
<dbReference type="GO" id="GO:0044281">
    <property type="term" value="P:small molecule metabolic process"/>
    <property type="evidence" value="ECO:0007669"/>
    <property type="project" value="UniProtKB-ARBA"/>
</dbReference>
<dbReference type="GO" id="GO:0051539">
    <property type="term" value="F:4 iron, 4 sulfur cluster binding"/>
    <property type="evidence" value="ECO:0007669"/>
    <property type="project" value="UniProtKB-UniRule"/>
</dbReference>
<evidence type="ECO:0000256" key="2">
    <source>
        <dbReference type="ARBA" id="ARBA00011238"/>
    </source>
</evidence>
<feature type="binding site" evidence="15">
    <location>
        <position position="572"/>
    </location>
    <ligand>
        <name>[4Fe-4S] cluster</name>
        <dbReference type="ChEBI" id="CHEBI:49883"/>
        <label>1</label>
    </ligand>
</feature>
<evidence type="ECO:0000256" key="9">
    <source>
        <dbReference type="ARBA" id="ARBA00023002"/>
    </source>
</evidence>
<dbReference type="Gene3D" id="3.40.50.970">
    <property type="match status" value="2"/>
</dbReference>
<dbReference type="InterPro" id="IPR029061">
    <property type="entry name" value="THDP-binding"/>
</dbReference>
<accession>A0A7C5P8I1</accession>
<feature type="binding site" evidence="15">
    <location>
        <position position="532"/>
    </location>
    <ligand>
        <name>[4Fe-4S] cluster</name>
        <dbReference type="ChEBI" id="CHEBI:49883"/>
        <label>1</label>
    </ligand>
</feature>
<keyword evidence="6 14" id="KW-0004">4Fe-4S</keyword>
<evidence type="ECO:0000256" key="11">
    <source>
        <dbReference type="ARBA" id="ARBA00023014"/>
    </source>
</evidence>
<dbReference type="PANTHER" id="PTHR43710">
    <property type="entry name" value="2-HYDROXYACYL-COA LYASE"/>
    <property type="match status" value="1"/>
</dbReference>
<dbReference type="InterPro" id="IPR017721">
    <property type="entry name" value="IorA"/>
</dbReference>
<evidence type="ECO:0000256" key="7">
    <source>
        <dbReference type="ARBA" id="ARBA00022723"/>
    </source>
</evidence>
<dbReference type="PROSITE" id="PS51379">
    <property type="entry name" value="4FE4S_FER_2"/>
    <property type="match status" value="2"/>
</dbReference>
<evidence type="ECO:0000256" key="1">
    <source>
        <dbReference type="ARBA" id="ARBA00002995"/>
    </source>
</evidence>
<keyword evidence="5 14" id="KW-0813">Transport</keyword>
<evidence type="ECO:0000256" key="5">
    <source>
        <dbReference type="ARBA" id="ARBA00022448"/>
    </source>
</evidence>
<keyword evidence="7 14" id="KW-0479">Metal-binding</keyword>
<dbReference type="EMBL" id="DRUY01000173">
    <property type="protein sequence ID" value="HHI65905.1"/>
    <property type="molecule type" value="Genomic_DNA"/>
</dbReference>
<dbReference type="EC" id="1.2.7.8" evidence="3 14"/>
<comment type="subunit">
    <text evidence="2">Heterodimer of the IorA and IorB subunits.</text>
</comment>
<name>A0A7C5P8I1_9BACT</name>
<comment type="caution">
    <text evidence="17">The sequence shown here is derived from an EMBL/GenBank/DDBJ whole genome shotgun (WGS) entry which is preliminary data.</text>
</comment>
<dbReference type="Gene3D" id="3.30.70.20">
    <property type="match status" value="1"/>
</dbReference>
<feature type="binding site" evidence="15">
    <location>
        <position position="562"/>
    </location>
    <ligand>
        <name>[4Fe-4S] cluster</name>
        <dbReference type="ChEBI" id="CHEBI:49883"/>
        <label>2</label>
    </ligand>
</feature>
<organism evidence="17">
    <name type="scientific">Thermodesulfobium narugense</name>
    <dbReference type="NCBI Taxonomy" id="184064"/>
    <lineage>
        <taxon>Bacteria</taxon>
        <taxon>Pseudomonadati</taxon>
        <taxon>Thermodesulfobiota</taxon>
        <taxon>Thermodesulfobiia</taxon>
        <taxon>Thermodesulfobiales</taxon>
        <taxon>Thermodesulfobiaceae</taxon>
        <taxon>Thermodesulfobium</taxon>
    </lineage>
</organism>
<dbReference type="InterPro" id="IPR017896">
    <property type="entry name" value="4Fe4S_Fe-S-bd"/>
</dbReference>
<evidence type="ECO:0000256" key="3">
    <source>
        <dbReference type="ARBA" id="ARBA00012812"/>
    </source>
</evidence>
<dbReference type="InterPro" id="IPR011766">
    <property type="entry name" value="TPP_enzyme_TPP-bd"/>
</dbReference>
<dbReference type="CDD" id="cd07034">
    <property type="entry name" value="TPP_PYR_PFOR_IOR-alpha_like"/>
    <property type="match status" value="1"/>
</dbReference>
<feature type="binding site" evidence="15">
    <location>
        <position position="538"/>
    </location>
    <ligand>
        <name>[4Fe-4S] cluster</name>
        <dbReference type="ChEBI" id="CHEBI:49883"/>
        <label>1</label>
    </ligand>
</feature>
<dbReference type="PANTHER" id="PTHR43710:SF5">
    <property type="entry name" value="INDOLEPYRUVATE FERREDOXIN OXIDOREDUCTASE ALPHA SUBUNIT"/>
    <property type="match status" value="1"/>
</dbReference>
<dbReference type="SUPFAM" id="SSF52922">
    <property type="entry name" value="TK C-terminal domain-like"/>
    <property type="match status" value="1"/>
</dbReference>
<feature type="binding site" evidence="15">
    <location>
        <position position="543"/>
    </location>
    <ligand>
        <name>[4Fe-4S] cluster</name>
        <dbReference type="ChEBI" id="CHEBI:49883"/>
        <label>2</label>
    </ligand>
</feature>
<evidence type="ECO:0000256" key="8">
    <source>
        <dbReference type="ARBA" id="ARBA00022982"/>
    </source>
</evidence>
<evidence type="ECO:0000256" key="10">
    <source>
        <dbReference type="ARBA" id="ARBA00023004"/>
    </source>
</evidence>
<keyword evidence="10 14" id="KW-0408">Iron</keyword>
<sequence>MKRIMLGNEAIARGAWEAGVTFASAYPGTPSTEVIESLKKYKELYVELAPNEKVSLEACLGASLSGNRSICSMKHVGLNVAADVLQTLTYTGVNAGLVIVVGDDPGMHSSQNEQDTRYLAKMSRAIVLEPSDSQEAKELTKWAFEVSEQTDLPVIIRSTTRLSHSSSIVELQDRVEVPKKNVEKNPEKYIVLPANARKLRANLDNKMEKAVSIFENTDFNKIEWGGNTGVIACGVAYEHAREVFKYASFLKLSTTYPLPKSLISDFVGRFDRIYVIEESDPFVADEIRAMNLGVEVIGKEVFEPSLEMSPDLIRKTLFNLEVPKYELPVLPRPPLLCAGCPHRGVYYALNQIRMKKKDLYITSDIGCYSLGALKPLGASDTIICMGASLGMAAGLAQNLKSDDGIKVVATLGDSTFIHSGLPGVAELAYNKAPVLVIILDNRTTAMTGHQGNPMSGIRARGDEVEPIKVKKVLKGLGINYVKVVDPLDFKKLKKIIERMLKLNEPCVIISKRPCVLVERAQNVKYLVDEEKCKGCKVCLNIACPAMSFNKDTKKVKIRADLCYGCGLCADVCLHSAISQFS</sequence>
<evidence type="ECO:0000256" key="15">
    <source>
        <dbReference type="PIRSR" id="PIRSR006439-50"/>
    </source>
</evidence>
<dbReference type="GO" id="GO:0043805">
    <property type="term" value="F:indolepyruvate ferredoxin oxidoreductase activity"/>
    <property type="evidence" value="ECO:0007669"/>
    <property type="project" value="UniProtKB-UniRule"/>
</dbReference>
<feature type="domain" description="4Fe-4S ferredoxin-type" evidence="16">
    <location>
        <begin position="554"/>
        <end position="581"/>
    </location>
</feature>
<protein>
    <recommendedName>
        <fullName evidence="4 14">Indolepyruvate oxidoreductase subunit IorA</fullName>
        <shortName evidence="14">IOR</shortName>
        <ecNumber evidence="3 14">1.2.7.8</ecNumber>
    </recommendedName>
    <alternativeName>
        <fullName evidence="12 14">Indolepyruvate ferredoxin oxidoreductase subunit alpha</fullName>
    </alternativeName>
</protein>
<proteinExistence type="predicted"/>
<feature type="binding site" evidence="15">
    <location>
        <position position="565"/>
    </location>
    <ligand>
        <name>[4Fe-4S] cluster</name>
        <dbReference type="ChEBI" id="CHEBI:49883"/>
        <label>2</label>
    </ligand>
</feature>
<evidence type="ECO:0000313" key="17">
    <source>
        <dbReference type="EMBL" id="HHI65905.1"/>
    </source>
</evidence>
<dbReference type="Pfam" id="PF02775">
    <property type="entry name" value="TPP_enzyme_C"/>
    <property type="match status" value="1"/>
</dbReference>
<dbReference type="InterPro" id="IPR009014">
    <property type="entry name" value="Transketo_C/PFOR_II"/>
</dbReference>
<dbReference type="CDD" id="cd02008">
    <property type="entry name" value="TPP_IOR_alpha"/>
    <property type="match status" value="1"/>
</dbReference>
<reference evidence="17" key="1">
    <citation type="journal article" date="2020" name="mSystems">
        <title>Genome- and Community-Level Interaction Insights into Carbon Utilization and Element Cycling Functions of Hydrothermarchaeota in Hydrothermal Sediment.</title>
        <authorList>
            <person name="Zhou Z."/>
            <person name="Liu Y."/>
            <person name="Xu W."/>
            <person name="Pan J."/>
            <person name="Luo Z.H."/>
            <person name="Li M."/>
        </authorList>
    </citation>
    <scope>NUCLEOTIDE SEQUENCE [LARGE SCALE GENOMIC DNA]</scope>
    <source>
        <strain evidence="17">SpSt-1019</strain>
    </source>
</reference>
<evidence type="ECO:0000259" key="16">
    <source>
        <dbReference type="PROSITE" id="PS51379"/>
    </source>
</evidence>
<evidence type="ECO:0000256" key="6">
    <source>
        <dbReference type="ARBA" id="ARBA00022485"/>
    </source>
</evidence>
<dbReference type="InterPro" id="IPR045025">
    <property type="entry name" value="HACL1-like"/>
</dbReference>
<evidence type="ECO:0000256" key="4">
    <source>
        <dbReference type="ARBA" id="ARBA00017710"/>
    </source>
</evidence>
<dbReference type="Pfam" id="PF01855">
    <property type="entry name" value="POR_N"/>
    <property type="match status" value="1"/>
</dbReference>
<dbReference type="PIRSF" id="PIRSF006439">
    <property type="entry name" value="Indolepyruvate_ferr_oxidored"/>
    <property type="match status" value="1"/>
</dbReference>
<comment type="catalytic activity">
    <reaction evidence="13 14">
        <text>indole-3-pyruvate + 2 oxidized [2Fe-2S]-[ferredoxin] + CoA = (indol-3-yl)acetyl-CoA + 2 reduced [2Fe-2S]-[ferredoxin] + CO2 + H(+)</text>
        <dbReference type="Rhea" id="RHEA:12645"/>
        <dbReference type="Rhea" id="RHEA-COMP:10000"/>
        <dbReference type="Rhea" id="RHEA-COMP:10001"/>
        <dbReference type="ChEBI" id="CHEBI:15378"/>
        <dbReference type="ChEBI" id="CHEBI:16526"/>
        <dbReference type="ChEBI" id="CHEBI:17640"/>
        <dbReference type="ChEBI" id="CHEBI:33737"/>
        <dbReference type="ChEBI" id="CHEBI:33738"/>
        <dbReference type="ChEBI" id="CHEBI:57271"/>
        <dbReference type="ChEBI" id="CHEBI:57287"/>
        <dbReference type="EC" id="1.2.7.8"/>
    </reaction>
</comment>
<dbReference type="FunFam" id="3.40.50.970:FF:000039">
    <property type="entry name" value="Indolepyruvate oxidoreductase subunit IorA"/>
    <property type="match status" value="1"/>
</dbReference>
<feature type="domain" description="4Fe-4S ferredoxin-type" evidence="16">
    <location>
        <begin position="523"/>
        <end position="553"/>
    </location>
</feature>
<dbReference type="InterPro" id="IPR002880">
    <property type="entry name" value="Pyrv_Fd/Flavodoxin_OxRdtase_N"/>
</dbReference>
<comment type="cofactor">
    <cofactor evidence="14 15">
        <name>[4Fe-4S] cluster</name>
        <dbReference type="ChEBI" id="CHEBI:49883"/>
    </cofactor>
    <text evidence="14 15">Binds 2 [4Fe-4S] clusters. In this family the first cluster has a non-standard and varying [4Fe-4S] binding motif CX(2)CX(2)CX(4-5)CP.</text>
</comment>